<name>A0A1H3AGC1_9PSED</name>
<dbReference type="AlphaFoldDB" id="A0A1H3AGC1"/>
<dbReference type="EMBL" id="FNNU01000003">
    <property type="protein sequence ID" value="SDX28726.1"/>
    <property type="molecule type" value="Genomic_DNA"/>
</dbReference>
<feature type="compositionally biased region" description="Low complexity" evidence="1">
    <location>
        <begin position="48"/>
        <end position="74"/>
    </location>
</feature>
<keyword evidence="3" id="KW-1185">Reference proteome</keyword>
<sequence>MIAEQRRRAYLSAMQVGVWLPRVELPFAAPSRLPLLEPEDEPVELGEEAAPAVDVAPSAAAPATPSAAAPLPSEAPRPRVEMPRPAVAPVETRSETPSAPAVLPPPRFALQLLRAGDCLLLVELPTGEPFQSRDPAYLLLRDMLRAAGLPDSPLQVGDGEPIRWPLLVRGGMDQGPEAARDYVQGVLAGELEQGGRCTWLIGTPALRFAGEVDETAYNREVQVDGLGVLWALPGLELLIDEPARKGELWKAMRRLMPRWLSQPE</sequence>
<gene>
    <name evidence="2" type="ORF">SAMN05216287_2700</name>
</gene>
<reference evidence="3" key="1">
    <citation type="submission" date="2016-10" db="EMBL/GenBank/DDBJ databases">
        <authorList>
            <person name="Varghese N."/>
            <person name="Submissions S."/>
        </authorList>
    </citation>
    <scope>NUCLEOTIDE SEQUENCE [LARGE SCALE GENOMIC DNA]</scope>
    <source>
        <strain evidence="3">NRRL B-59562</strain>
    </source>
</reference>
<proteinExistence type="predicted"/>
<evidence type="ECO:0008006" key="4">
    <source>
        <dbReference type="Google" id="ProtNLM"/>
    </source>
</evidence>
<evidence type="ECO:0000313" key="2">
    <source>
        <dbReference type="EMBL" id="SDX28726.1"/>
    </source>
</evidence>
<evidence type="ECO:0000313" key="3">
    <source>
        <dbReference type="Proteomes" id="UP000243778"/>
    </source>
</evidence>
<dbReference type="OrthoDB" id="7028983at2"/>
<dbReference type="Proteomes" id="UP000243778">
    <property type="component" value="Unassembled WGS sequence"/>
</dbReference>
<organism evidence="2 3">
    <name type="scientific">Pseudomonas kuykendallii</name>
    <dbReference type="NCBI Taxonomy" id="1007099"/>
    <lineage>
        <taxon>Bacteria</taxon>
        <taxon>Pseudomonadati</taxon>
        <taxon>Pseudomonadota</taxon>
        <taxon>Gammaproteobacteria</taxon>
        <taxon>Pseudomonadales</taxon>
        <taxon>Pseudomonadaceae</taxon>
        <taxon>Pseudomonas</taxon>
    </lineage>
</organism>
<accession>A0A1H3AGC1</accession>
<protein>
    <recommendedName>
        <fullName evidence="4">Energy transducer TonB</fullName>
    </recommendedName>
</protein>
<dbReference type="RefSeq" id="WP_090228995.1">
    <property type="nucleotide sequence ID" value="NZ_FNNU01000003.1"/>
</dbReference>
<feature type="region of interest" description="Disordered" evidence="1">
    <location>
        <begin position="38"/>
        <end position="83"/>
    </location>
</feature>
<feature type="compositionally biased region" description="Acidic residues" evidence="1">
    <location>
        <begin position="38"/>
        <end position="47"/>
    </location>
</feature>
<dbReference type="STRING" id="1007099.SAMN05216287_2700"/>
<evidence type="ECO:0000256" key="1">
    <source>
        <dbReference type="SAM" id="MobiDB-lite"/>
    </source>
</evidence>